<dbReference type="GO" id="GO:0046872">
    <property type="term" value="F:metal ion binding"/>
    <property type="evidence" value="ECO:0007669"/>
    <property type="project" value="UniProtKB-KW"/>
</dbReference>
<evidence type="ECO:0000256" key="6">
    <source>
        <dbReference type="ARBA" id="ARBA00022679"/>
    </source>
</evidence>
<dbReference type="Gene3D" id="3.20.20.70">
    <property type="entry name" value="Aldolase class I"/>
    <property type="match status" value="1"/>
</dbReference>
<dbReference type="GO" id="GO:0005737">
    <property type="term" value="C:cytoplasm"/>
    <property type="evidence" value="ECO:0007669"/>
    <property type="project" value="UniProtKB-SubCell"/>
</dbReference>
<dbReference type="SFLD" id="SFLDG01062">
    <property type="entry name" value="methyltransferase_(Class_A)"/>
    <property type="match status" value="1"/>
</dbReference>
<evidence type="ECO:0000256" key="12">
    <source>
        <dbReference type="SAM" id="SignalP"/>
    </source>
</evidence>
<keyword evidence="6" id="KW-0808">Transferase</keyword>
<comment type="subcellular location">
    <subcellularLocation>
        <location evidence="2">Cytoplasm</location>
    </subcellularLocation>
</comment>
<feature type="chain" id="PRO_5005188948" description="Radical SAM core domain-containing protein" evidence="12">
    <location>
        <begin position="19"/>
        <end position="669"/>
    </location>
</feature>
<dbReference type="EMBL" id="CDMY01000487">
    <property type="protein sequence ID" value="CEM16905.1"/>
    <property type="molecule type" value="Genomic_DNA"/>
</dbReference>
<dbReference type="OrthoDB" id="538249at2759"/>
<dbReference type="GO" id="GO:0030488">
    <property type="term" value="P:tRNA methylation"/>
    <property type="evidence" value="ECO:0007669"/>
    <property type="project" value="TreeGrafter"/>
</dbReference>
<dbReference type="VEuPathDB" id="CryptoDB:Vbra_2549"/>
<evidence type="ECO:0000313" key="14">
    <source>
        <dbReference type="EMBL" id="CEM16905.1"/>
    </source>
</evidence>
<organism evidence="14 15">
    <name type="scientific">Vitrella brassicaformis (strain CCMP3155)</name>
    <dbReference type="NCBI Taxonomy" id="1169540"/>
    <lineage>
        <taxon>Eukaryota</taxon>
        <taxon>Sar</taxon>
        <taxon>Alveolata</taxon>
        <taxon>Colpodellida</taxon>
        <taxon>Vitrellaceae</taxon>
        <taxon>Vitrella</taxon>
    </lineage>
</organism>
<feature type="signal peptide" evidence="12">
    <location>
        <begin position="1"/>
        <end position="18"/>
    </location>
</feature>
<dbReference type="Proteomes" id="UP000041254">
    <property type="component" value="Unassembled WGS sequence"/>
</dbReference>
<dbReference type="SFLD" id="SFLDF00275">
    <property type="entry name" value="adenosine_C2_methyltransferase"/>
    <property type="match status" value="1"/>
</dbReference>
<keyword evidence="12" id="KW-0732">Signal</keyword>
<feature type="compositionally biased region" description="Low complexity" evidence="11">
    <location>
        <begin position="228"/>
        <end position="237"/>
    </location>
</feature>
<accession>A0A0G4FR20</accession>
<dbReference type="InterPro" id="IPR004383">
    <property type="entry name" value="rRNA_lsu_MTrfase_RlmN/Cfr"/>
</dbReference>
<proteinExistence type="predicted"/>
<dbReference type="PANTHER" id="PTHR30544:SF8">
    <property type="entry name" value="RADICAL SAM SUPERFAMILY PROTEIN"/>
    <property type="match status" value="1"/>
</dbReference>
<feature type="compositionally biased region" description="Basic and acidic residues" evidence="11">
    <location>
        <begin position="106"/>
        <end position="140"/>
    </location>
</feature>
<dbReference type="STRING" id="1169540.A0A0G4FR20"/>
<dbReference type="GO" id="GO:0051539">
    <property type="term" value="F:4 iron, 4 sulfur cluster binding"/>
    <property type="evidence" value="ECO:0007669"/>
    <property type="project" value="UniProtKB-KW"/>
</dbReference>
<keyword evidence="5" id="KW-0489">Methyltransferase</keyword>
<dbReference type="GO" id="GO:0008173">
    <property type="term" value="F:RNA methyltransferase activity"/>
    <property type="evidence" value="ECO:0007669"/>
    <property type="project" value="InterPro"/>
</dbReference>
<feature type="domain" description="Radical SAM core" evidence="13">
    <location>
        <begin position="354"/>
        <end position="597"/>
    </location>
</feature>
<evidence type="ECO:0000256" key="10">
    <source>
        <dbReference type="ARBA" id="ARBA00023014"/>
    </source>
</evidence>
<protein>
    <recommendedName>
        <fullName evidence="13">Radical SAM core domain-containing protein</fullName>
    </recommendedName>
</protein>
<reference evidence="14 15" key="1">
    <citation type="submission" date="2014-11" db="EMBL/GenBank/DDBJ databases">
        <authorList>
            <person name="Zhu J."/>
            <person name="Qi W."/>
            <person name="Song R."/>
        </authorList>
    </citation>
    <scope>NUCLEOTIDE SEQUENCE [LARGE SCALE GENOMIC DNA]</scope>
</reference>
<dbReference type="InterPro" id="IPR007197">
    <property type="entry name" value="rSAM"/>
</dbReference>
<dbReference type="InterPro" id="IPR013785">
    <property type="entry name" value="Aldolase_TIM"/>
</dbReference>
<evidence type="ECO:0000256" key="9">
    <source>
        <dbReference type="ARBA" id="ARBA00023004"/>
    </source>
</evidence>
<evidence type="ECO:0000259" key="13">
    <source>
        <dbReference type="PROSITE" id="PS51918"/>
    </source>
</evidence>
<name>A0A0G4FR20_VITBC</name>
<dbReference type="SUPFAM" id="SSF102114">
    <property type="entry name" value="Radical SAM enzymes"/>
    <property type="match status" value="1"/>
</dbReference>
<dbReference type="GO" id="GO:0070475">
    <property type="term" value="P:rRNA base methylation"/>
    <property type="evidence" value="ECO:0007669"/>
    <property type="project" value="TreeGrafter"/>
</dbReference>
<sequence length="669" mass="74129">MWLFSFATFCLLWHLMHAEICPSFLPPHLQRPSRRLARPYRHVPARARLKKADDESQLSFESVYFQELETFCGSSSESPRLRLKVGHRLPRRRPVERPRSQKTLRGQRERARLRQEQMGDVEAMEHQAAEGRTQVVDEHTAVTSESGRTHADRSPVPSARPQVNSNNVPSHLLPSLQRPTQSPRTPPPTPRQQPASTPLGWTDGSTVLRRPAPSMPRYLPPAPSHSPSRSYGTSYGYQQGGRRRSISSFQMPSNRRLPDLLAMTPGELGYKLNGEGRAKKVWKVLRDGADPWMMEPRELEGRYGFSGAFSHIFQTVVDRPPVDVAGLQRSADGAVKMDVRLGDGERIETMLLPHVKKTSVCISTQVGCSHSCRPCASGAFGLRRNLEVDEIVGQVYLAIKLAREYGLPPVQTCVVAGMGEPTENIHNLSKACEILLDQGGFAFGPSRLSVSTMGPSPEAIHGLANLNTVLSWALLTADQEARRLLVPTMTHSLEELRDAFEGVIRQRRDSRNLFIELLLIVGITDLPEQIDSFVSLIDPLTRIPGKDRVRLNLLPFSPWTGSDEALRTPSRDRIQAFRDAAHSYKFTCTVREPRGLDIQGACGQLQLQHYGSGTAQDHHGLINGSPGAADAPAAVSSGQTHPHPQPPHQAGRAVVDVRRMGQGTGRVTM</sequence>
<keyword evidence="7" id="KW-0949">S-adenosyl-L-methionine</keyword>
<dbReference type="PANTHER" id="PTHR30544">
    <property type="entry name" value="23S RRNA METHYLTRANSFERASE"/>
    <property type="match status" value="1"/>
</dbReference>
<gene>
    <name evidence="14" type="ORF">Vbra_2549</name>
</gene>
<dbReference type="AlphaFoldDB" id="A0A0G4FR20"/>
<keyword evidence="8" id="KW-0479">Metal-binding</keyword>
<dbReference type="PROSITE" id="PS51918">
    <property type="entry name" value="RADICAL_SAM"/>
    <property type="match status" value="1"/>
</dbReference>
<keyword evidence="3" id="KW-0004">4Fe-4S</keyword>
<keyword evidence="4" id="KW-0963">Cytoplasm</keyword>
<evidence type="ECO:0000256" key="8">
    <source>
        <dbReference type="ARBA" id="ARBA00022723"/>
    </source>
</evidence>
<evidence type="ECO:0000256" key="1">
    <source>
        <dbReference type="ARBA" id="ARBA00001966"/>
    </source>
</evidence>
<evidence type="ECO:0000256" key="3">
    <source>
        <dbReference type="ARBA" id="ARBA00022485"/>
    </source>
</evidence>
<dbReference type="PhylomeDB" id="A0A0G4FR20"/>
<keyword evidence="15" id="KW-1185">Reference proteome</keyword>
<evidence type="ECO:0000256" key="2">
    <source>
        <dbReference type="ARBA" id="ARBA00004496"/>
    </source>
</evidence>
<evidence type="ECO:0000256" key="5">
    <source>
        <dbReference type="ARBA" id="ARBA00022603"/>
    </source>
</evidence>
<dbReference type="InterPro" id="IPR058240">
    <property type="entry name" value="rSAM_sf"/>
</dbReference>
<evidence type="ECO:0000256" key="11">
    <source>
        <dbReference type="SAM" id="MobiDB-lite"/>
    </source>
</evidence>
<dbReference type="InterPro" id="IPR040072">
    <property type="entry name" value="Methyltransferase_A"/>
</dbReference>
<evidence type="ECO:0000313" key="15">
    <source>
        <dbReference type="Proteomes" id="UP000041254"/>
    </source>
</evidence>
<evidence type="ECO:0000256" key="4">
    <source>
        <dbReference type="ARBA" id="ARBA00022490"/>
    </source>
</evidence>
<keyword evidence="9" id="KW-0408">Iron</keyword>
<feature type="region of interest" description="Disordered" evidence="11">
    <location>
        <begin position="616"/>
        <end position="669"/>
    </location>
</feature>
<feature type="region of interest" description="Disordered" evidence="11">
    <location>
        <begin position="85"/>
        <end position="242"/>
    </location>
</feature>
<dbReference type="InParanoid" id="A0A0G4FR20"/>
<comment type="cofactor">
    <cofactor evidence="1">
        <name>[4Fe-4S] cluster</name>
        <dbReference type="ChEBI" id="CHEBI:49883"/>
    </cofactor>
</comment>
<evidence type="ECO:0000256" key="7">
    <source>
        <dbReference type="ARBA" id="ARBA00022691"/>
    </source>
</evidence>
<dbReference type="SFLD" id="SFLDS00029">
    <property type="entry name" value="Radical_SAM"/>
    <property type="match status" value="1"/>
</dbReference>
<keyword evidence="10" id="KW-0411">Iron-sulfur</keyword>